<comment type="pathway">
    <text evidence="7">Carbohydrate degradation; 2-deoxy-D-ribose 1-phosphate degradation; D-glyceraldehyde 3-phosphate and acetaldehyde from 2-deoxy-alpha-D-ribose 1-phosphate: step 2/2.</text>
</comment>
<dbReference type="EMBL" id="PDEQ01000003">
    <property type="protein sequence ID" value="PEN14043.1"/>
    <property type="molecule type" value="Genomic_DNA"/>
</dbReference>
<evidence type="ECO:0000256" key="4">
    <source>
        <dbReference type="ARBA" id="ARBA00023270"/>
    </source>
</evidence>
<accession>A0A2A8CZL7</accession>
<dbReference type="EC" id="4.1.2.4" evidence="7"/>
<comment type="catalytic activity">
    <reaction evidence="5 7">
        <text>2-deoxy-D-ribose 5-phosphate = D-glyceraldehyde 3-phosphate + acetaldehyde</text>
        <dbReference type="Rhea" id="RHEA:12821"/>
        <dbReference type="ChEBI" id="CHEBI:15343"/>
        <dbReference type="ChEBI" id="CHEBI:59776"/>
        <dbReference type="ChEBI" id="CHEBI:62877"/>
        <dbReference type="EC" id="4.1.2.4"/>
    </reaction>
</comment>
<evidence type="ECO:0000313" key="9">
    <source>
        <dbReference type="Proteomes" id="UP000220102"/>
    </source>
</evidence>
<dbReference type="FunFam" id="3.20.20.70:FF:000044">
    <property type="entry name" value="Deoxyribose-phosphate aldolase"/>
    <property type="match status" value="1"/>
</dbReference>
<evidence type="ECO:0000256" key="7">
    <source>
        <dbReference type="HAMAP-Rule" id="MF_00114"/>
    </source>
</evidence>
<keyword evidence="3 7" id="KW-0456">Lyase</keyword>
<sequence length="281" mass="28686">MALPSPDAVIDELNDLRSSVSKAGEVHVDAAIAALQSPASPGLAGPEPQPSLSVKGLAARIDHTQLRPEATDADIEAVSHEAIEHAFASVCVAPTYVPLVNELLEDSGVAVCTVIGFPHGANRPSTKAHEAMQAIRDGAVELDMVLNIGALRSGAVADVEQDIAEVVNVARRARDGGRDVIVKVILETALLSDAEKAVACIAAKQAGADFVKTSTGFADGGATLRDVALMRQVVGPDMGVKASGGVRSADDVEAMMAHGATRIGASGSVAIVTGAKTEASY</sequence>
<keyword evidence="2 7" id="KW-0963">Cytoplasm</keyword>
<dbReference type="GO" id="GO:0005737">
    <property type="term" value="C:cytoplasm"/>
    <property type="evidence" value="ECO:0007669"/>
    <property type="project" value="UniProtKB-SubCell"/>
</dbReference>
<dbReference type="InterPro" id="IPR028581">
    <property type="entry name" value="DeoC_typeI"/>
</dbReference>
<evidence type="ECO:0000313" key="8">
    <source>
        <dbReference type="EMBL" id="PEN14043.1"/>
    </source>
</evidence>
<feature type="active site" description="Schiff-base intermediate with acetaldehyde" evidence="7">
    <location>
        <position position="212"/>
    </location>
</feature>
<dbReference type="PANTHER" id="PTHR10889:SF1">
    <property type="entry name" value="DEOXYRIBOSE-PHOSPHATE ALDOLASE"/>
    <property type="match status" value="1"/>
</dbReference>
<feature type="active site" description="Proton donor/acceptor" evidence="7">
    <location>
        <position position="241"/>
    </location>
</feature>
<comment type="function">
    <text evidence="6 7">Catalyzes a reversible aldol reaction between acetaldehyde and D-glyceraldehyde 3-phosphate to generate 2-deoxy-D-ribose 5-phosphate.</text>
</comment>
<dbReference type="InterPro" id="IPR002915">
    <property type="entry name" value="DeoC/FbaB/LacD_aldolase"/>
</dbReference>
<keyword evidence="4 7" id="KW-0704">Schiff base</keyword>
<dbReference type="GO" id="GO:0006018">
    <property type="term" value="P:2-deoxyribose 1-phosphate catabolic process"/>
    <property type="evidence" value="ECO:0007669"/>
    <property type="project" value="UniProtKB-UniRule"/>
</dbReference>
<evidence type="ECO:0000256" key="2">
    <source>
        <dbReference type="ARBA" id="ARBA00022490"/>
    </source>
</evidence>
<name>A0A2A8CZL7_9BACT</name>
<comment type="subcellular location">
    <subcellularLocation>
        <location evidence="7">Cytoplasm</location>
    </subcellularLocation>
</comment>
<comment type="caution">
    <text evidence="8">The sequence shown here is derived from an EMBL/GenBank/DDBJ whole genome shotgun (WGS) entry which is preliminary data.</text>
</comment>
<dbReference type="NCBIfam" id="TIGR00126">
    <property type="entry name" value="deoC"/>
    <property type="match status" value="1"/>
</dbReference>
<keyword evidence="9" id="KW-1185">Reference proteome</keyword>
<dbReference type="AlphaFoldDB" id="A0A2A8CZL7"/>
<feature type="active site" description="Proton donor/acceptor" evidence="7">
    <location>
        <position position="143"/>
    </location>
</feature>
<dbReference type="GO" id="GO:0009264">
    <property type="term" value="P:deoxyribonucleotide catabolic process"/>
    <property type="evidence" value="ECO:0007669"/>
    <property type="project" value="UniProtKB-UniRule"/>
</dbReference>
<dbReference type="Gene3D" id="3.20.20.70">
    <property type="entry name" value="Aldolase class I"/>
    <property type="match status" value="1"/>
</dbReference>
<dbReference type="CDD" id="cd00959">
    <property type="entry name" value="DeoC"/>
    <property type="match status" value="1"/>
</dbReference>
<dbReference type="OrthoDB" id="9778711at2"/>
<dbReference type="InterPro" id="IPR013785">
    <property type="entry name" value="Aldolase_TIM"/>
</dbReference>
<evidence type="ECO:0000256" key="5">
    <source>
        <dbReference type="ARBA" id="ARBA00048791"/>
    </source>
</evidence>
<dbReference type="Proteomes" id="UP000220102">
    <property type="component" value="Unassembled WGS sequence"/>
</dbReference>
<dbReference type="GO" id="GO:0004139">
    <property type="term" value="F:deoxyribose-phosphate aldolase activity"/>
    <property type="evidence" value="ECO:0007669"/>
    <property type="project" value="UniProtKB-UniRule"/>
</dbReference>
<dbReference type="UniPathway" id="UPA00002">
    <property type="reaction ID" value="UER00468"/>
</dbReference>
<dbReference type="SMART" id="SM01133">
    <property type="entry name" value="DeoC"/>
    <property type="match status" value="1"/>
</dbReference>
<dbReference type="Pfam" id="PF01791">
    <property type="entry name" value="DeoC"/>
    <property type="match status" value="1"/>
</dbReference>
<evidence type="ECO:0000256" key="1">
    <source>
        <dbReference type="ARBA" id="ARBA00010936"/>
    </source>
</evidence>
<reference evidence="8 9" key="1">
    <citation type="submission" date="2017-10" db="EMBL/GenBank/DDBJ databases">
        <title>Draft genome of Longibacter Salinarum.</title>
        <authorList>
            <person name="Goh K.M."/>
            <person name="Shamsir M.S."/>
            <person name="Lim S.W."/>
        </authorList>
    </citation>
    <scope>NUCLEOTIDE SEQUENCE [LARGE SCALE GENOMIC DNA]</scope>
    <source>
        <strain evidence="8 9">KCTC 52045</strain>
    </source>
</reference>
<dbReference type="PANTHER" id="PTHR10889">
    <property type="entry name" value="DEOXYRIBOSE-PHOSPHATE ALDOLASE"/>
    <property type="match status" value="1"/>
</dbReference>
<dbReference type="GO" id="GO:0016052">
    <property type="term" value="P:carbohydrate catabolic process"/>
    <property type="evidence" value="ECO:0007669"/>
    <property type="project" value="TreeGrafter"/>
</dbReference>
<dbReference type="HAMAP" id="MF_00114">
    <property type="entry name" value="DeoC_type1"/>
    <property type="match status" value="1"/>
</dbReference>
<gene>
    <name evidence="7 8" type="primary">deoC</name>
    <name evidence="8" type="ORF">CRI94_08330</name>
</gene>
<evidence type="ECO:0000256" key="3">
    <source>
        <dbReference type="ARBA" id="ARBA00023239"/>
    </source>
</evidence>
<dbReference type="RefSeq" id="WP_098075207.1">
    <property type="nucleotide sequence ID" value="NZ_PDEQ01000003.1"/>
</dbReference>
<proteinExistence type="inferred from homology"/>
<organism evidence="8 9">
    <name type="scientific">Longibacter salinarum</name>
    <dbReference type="NCBI Taxonomy" id="1850348"/>
    <lineage>
        <taxon>Bacteria</taxon>
        <taxon>Pseudomonadati</taxon>
        <taxon>Rhodothermota</taxon>
        <taxon>Rhodothermia</taxon>
        <taxon>Rhodothermales</taxon>
        <taxon>Salisaetaceae</taxon>
        <taxon>Longibacter</taxon>
    </lineage>
</organism>
<evidence type="ECO:0000256" key="6">
    <source>
        <dbReference type="ARBA" id="ARBA00056337"/>
    </source>
</evidence>
<dbReference type="InterPro" id="IPR011343">
    <property type="entry name" value="DeoC"/>
</dbReference>
<comment type="similarity">
    <text evidence="1 7">Belongs to the DeoC/FbaB aldolase family. DeoC type 1 subfamily.</text>
</comment>
<protein>
    <recommendedName>
        <fullName evidence="7">Deoxyribose-phosphate aldolase</fullName>
        <shortName evidence="7">DERA</shortName>
        <ecNumber evidence="7">4.1.2.4</ecNumber>
    </recommendedName>
    <alternativeName>
        <fullName evidence="7">2-deoxy-D-ribose 5-phosphate aldolase</fullName>
    </alternativeName>
    <alternativeName>
        <fullName evidence="7">Phosphodeoxyriboaldolase</fullName>
        <shortName evidence="7">Deoxyriboaldolase</shortName>
    </alternativeName>
</protein>
<dbReference type="SUPFAM" id="SSF51569">
    <property type="entry name" value="Aldolase"/>
    <property type="match status" value="1"/>
</dbReference>